<evidence type="ECO:0000313" key="6">
    <source>
        <dbReference type="EMBL" id="MCZ0865581.1"/>
    </source>
</evidence>
<dbReference type="GO" id="GO:0003677">
    <property type="term" value="F:DNA binding"/>
    <property type="evidence" value="ECO:0007669"/>
    <property type="project" value="UniProtKB-KW"/>
</dbReference>
<gene>
    <name evidence="6" type="ORF">O0V09_10235</name>
</gene>
<dbReference type="FunFam" id="1.10.10.10:FF:000001">
    <property type="entry name" value="LysR family transcriptional regulator"/>
    <property type="match status" value="1"/>
</dbReference>
<keyword evidence="2" id="KW-0805">Transcription regulation</keyword>
<comment type="caution">
    <text evidence="6">The sequence shown here is derived from an EMBL/GenBank/DDBJ whole genome shotgun (WGS) entry which is preliminary data.</text>
</comment>
<protein>
    <submittedName>
        <fullName evidence="6">LysR family transcriptional regulator</fullName>
    </submittedName>
</protein>
<dbReference type="SUPFAM" id="SSF46785">
    <property type="entry name" value="Winged helix' DNA-binding domain"/>
    <property type="match status" value="1"/>
</dbReference>
<dbReference type="InterPro" id="IPR000847">
    <property type="entry name" value="LysR_HTH_N"/>
</dbReference>
<dbReference type="Gene3D" id="1.10.10.10">
    <property type="entry name" value="Winged helix-like DNA-binding domain superfamily/Winged helix DNA-binding domain"/>
    <property type="match status" value="1"/>
</dbReference>
<evidence type="ECO:0000259" key="5">
    <source>
        <dbReference type="PROSITE" id="PS50931"/>
    </source>
</evidence>
<evidence type="ECO:0000256" key="1">
    <source>
        <dbReference type="ARBA" id="ARBA00009437"/>
    </source>
</evidence>
<evidence type="ECO:0000256" key="2">
    <source>
        <dbReference type="ARBA" id="ARBA00023015"/>
    </source>
</evidence>
<accession>A0A9J6RNJ8</accession>
<dbReference type="EMBL" id="JAPTGG010000007">
    <property type="protein sequence ID" value="MCZ0865581.1"/>
    <property type="molecule type" value="Genomic_DNA"/>
</dbReference>
<keyword evidence="7" id="KW-1185">Reference proteome</keyword>
<dbReference type="PANTHER" id="PTHR30419">
    <property type="entry name" value="HTH-TYPE TRANSCRIPTIONAL REGULATOR YBHD"/>
    <property type="match status" value="1"/>
</dbReference>
<dbReference type="Gene3D" id="3.40.190.10">
    <property type="entry name" value="Periplasmic binding protein-like II"/>
    <property type="match status" value="2"/>
</dbReference>
<keyword evidence="4" id="KW-0804">Transcription</keyword>
<dbReference type="SUPFAM" id="SSF53850">
    <property type="entry name" value="Periplasmic binding protein-like II"/>
    <property type="match status" value="1"/>
</dbReference>
<evidence type="ECO:0000256" key="3">
    <source>
        <dbReference type="ARBA" id="ARBA00023125"/>
    </source>
</evidence>
<comment type="similarity">
    <text evidence="1">Belongs to the LysR transcriptional regulatory family.</text>
</comment>
<dbReference type="Proteomes" id="UP001069090">
    <property type="component" value="Unassembled WGS sequence"/>
</dbReference>
<organism evidence="6 7">
    <name type="scientific">Dasania phycosphaerae</name>
    <dbReference type="NCBI Taxonomy" id="2950436"/>
    <lineage>
        <taxon>Bacteria</taxon>
        <taxon>Pseudomonadati</taxon>
        <taxon>Pseudomonadota</taxon>
        <taxon>Gammaproteobacteria</taxon>
        <taxon>Cellvibrionales</taxon>
        <taxon>Spongiibacteraceae</taxon>
        <taxon>Dasania</taxon>
    </lineage>
</organism>
<proteinExistence type="inferred from homology"/>
<dbReference type="Pfam" id="PF00126">
    <property type="entry name" value="HTH_1"/>
    <property type="match status" value="1"/>
</dbReference>
<evidence type="ECO:0000256" key="4">
    <source>
        <dbReference type="ARBA" id="ARBA00023163"/>
    </source>
</evidence>
<keyword evidence="3" id="KW-0238">DNA-binding</keyword>
<dbReference type="InterPro" id="IPR036388">
    <property type="entry name" value="WH-like_DNA-bd_sf"/>
</dbReference>
<dbReference type="AlphaFoldDB" id="A0A9J6RNJ8"/>
<dbReference type="InterPro" id="IPR005119">
    <property type="entry name" value="LysR_subst-bd"/>
</dbReference>
<dbReference type="RefSeq" id="WP_258331726.1">
    <property type="nucleotide sequence ID" value="NZ_JAPTGG010000007.1"/>
</dbReference>
<feature type="domain" description="HTH lysR-type" evidence="5">
    <location>
        <begin position="3"/>
        <end position="61"/>
    </location>
</feature>
<dbReference type="GO" id="GO:0005829">
    <property type="term" value="C:cytosol"/>
    <property type="evidence" value="ECO:0007669"/>
    <property type="project" value="TreeGrafter"/>
</dbReference>
<evidence type="ECO:0000313" key="7">
    <source>
        <dbReference type="Proteomes" id="UP001069090"/>
    </source>
</evidence>
<dbReference type="PRINTS" id="PR00039">
    <property type="entry name" value="HTHLYSR"/>
</dbReference>
<dbReference type="PROSITE" id="PS50931">
    <property type="entry name" value="HTH_LYSR"/>
    <property type="match status" value="1"/>
</dbReference>
<dbReference type="GO" id="GO:0003700">
    <property type="term" value="F:DNA-binding transcription factor activity"/>
    <property type="evidence" value="ECO:0007669"/>
    <property type="project" value="InterPro"/>
</dbReference>
<dbReference type="Pfam" id="PF03466">
    <property type="entry name" value="LysR_substrate"/>
    <property type="match status" value="1"/>
</dbReference>
<name>A0A9J6RNJ8_9GAMM</name>
<dbReference type="InterPro" id="IPR036390">
    <property type="entry name" value="WH_DNA-bd_sf"/>
</dbReference>
<dbReference type="CDD" id="cd08412">
    <property type="entry name" value="PBP2_PAO1_like"/>
    <property type="match status" value="1"/>
</dbReference>
<reference evidence="6 7" key="1">
    <citation type="submission" date="2022-12" db="EMBL/GenBank/DDBJ databases">
        <title>Dasania phycosphaerae sp. nov., isolated from particulate material of the south coast of Korea.</title>
        <authorList>
            <person name="Jiang Y."/>
        </authorList>
    </citation>
    <scope>NUCLEOTIDE SEQUENCE [LARGE SCALE GENOMIC DNA]</scope>
    <source>
        <strain evidence="6 7">GY-19</strain>
    </source>
</reference>
<sequence>MTMNLKQLRYFLAVVEVGNVTKASQNLYISQPAISNAIKQLEDYLDVQLLIRSHAKGVSLTEAGKDLAVKAKALLSYAEDVENQVRDLGQALSGELSIGCFVTLAPFLLPGLMKALKEQYPKVSLKVLEGNAEQLQAALMNGDIELALMYDLALNPSLDIKVKKVAPPYVVLPANHTLAQNEKVKLSELKDMPYILLDLPLSREYFLSIFDAADIIPNIFMRTGSYELVRSMVAAEQGYSVLAMRPQHATTYYGEGEVACVALQNPCADIAVVLAAVEGLRLSRKAEAFKEICSDLLALQG</sequence>
<dbReference type="InterPro" id="IPR050950">
    <property type="entry name" value="HTH-type_LysR_regulators"/>
</dbReference>